<sequence length="160" mass="17093">MWAFRWDSGALRHGGLLLGCVGAAIGASWVAIGQAGTSFPDRYDKVCIVTFYEGAPRAPLSVRLPRLGNQHPIGSTPPNHVSLIFAHGDTSTIVHVGKDALSLSKTHDHDHLHSEYLFAEVPSGYTFCSESLASPIGCAATETERGQRYCAPLFIASKGS</sequence>
<name>A0A4R7BVY5_9HYPH</name>
<dbReference type="EMBL" id="SNZR01000013">
    <property type="protein sequence ID" value="TDR90020.1"/>
    <property type="molecule type" value="Genomic_DNA"/>
</dbReference>
<dbReference type="AlphaFoldDB" id="A0A4R7BVY5"/>
<evidence type="ECO:0000313" key="1">
    <source>
        <dbReference type="EMBL" id="TDR90020.1"/>
    </source>
</evidence>
<dbReference type="RefSeq" id="WP_133771093.1">
    <property type="nucleotide sequence ID" value="NZ_SNZR01000013.1"/>
</dbReference>
<protein>
    <submittedName>
        <fullName evidence="1">Uncharacterized protein</fullName>
    </submittedName>
</protein>
<dbReference type="Proteomes" id="UP000295122">
    <property type="component" value="Unassembled WGS sequence"/>
</dbReference>
<keyword evidence="2" id="KW-1185">Reference proteome</keyword>
<evidence type="ECO:0000313" key="2">
    <source>
        <dbReference type="Proteomes" id="UP000295122"/>
    </source>
</evidence>
<comment type="caution">
    <text evidence="1">The sequence shown here is derived from an EMBL/GenBank/DDBJ whole genome shotgun (WGS) entry which is preliminary data.</text>
</comment>
<proteinExistence type="predicted"/>
<organism evidence="1 2">
    <name type="scientific">Enterovirga rhinocerotis</name>
    <dbReference type="NCBI Taxonomy" id="1339210"/>
    <lineage>
        <taxon>Bacteria</taxon>
        <taxon>Pseudomonadati</taxon>
        <taxon>Pseudomonadota</taxon>
        <taxon>Alphaproteobacteria</taxon>
        <taxon>Hyphomicrobiales</taxon>
        <taxon>Methylobacteriaceae</taxon>
        <taxon>Enterovirga</taxon>
    </lineage>
</organism>
<accession>A0A4R7BVY5</accession>
<gene>
    <name evidence="1" type="ORF">EV668_2858</name>
</gene>
<reference evidence="1 2" key="1">
    <citation type="submission" date="2019-03" db="EMBL/GenBank/DDBJ databases">
        <title>Genomic Encyclopedia of Type Strains, Phase IV (KMG-IV): sequencing the most valuable type-strain genomes for metagenomic binning, comparative biology and taxonomic classification.</title>
        <authorList>
            <person name="Goeker M."/>
        </authorList>
    </citation>
    <scope>NUCLEOTIDE SEQUENCE [LARGE SCALE GENOMIC DNA]</scope>
    <source>
        <strain evidence="1 2">DSM 25903</strain>
    </source>
</reference>